<dbReference type="Proteomes" id="UP000008037">
    <property type="component" value="Chromosome"/>
</dbReference>
<accession>K0IMB3</accession>
<dbReference type="InParanoid" id="K0IMB3"/>
<evidence type="ECO:0000313" key="1">
    <source>
        <dbReference type="EMBL" id="AFU57724.1"/>
    </source>
</evidence>
<keyword evidence="2" id="KW-1185">Reference proteome</keyword>
<dbReference type="KEGG" id="nga:Ngar_c07820"/>
<organism evidence="1 2">
    <name type="scientific">Nitrososphaera gargensis (strain Ga9.2)</name>
    <dbReference type="NCBI Taxonomy" id="1237085"/>
    <lineage>
        <taxon>Archaea</taxon>
        <taxon>Nitrososphaerota</taxon>
        <taxon>Nitrososphaeria</taxon>
        <taxon>Nitrososphaerales</taxon>
        <taxon>Nitrososphaeraceae</taxon>
        <taxon>Nitrososphaera</taxon>
    </lineage>
</organism>
<evidence type="ECO:0000313" key="2">
    <source>
        <dbReference type="Proteomes" id="UP000008037"/>
    </source>
</evidence>
<reference evidence="1 2" key="1">
    <citation type="journal article" date="2012" name="Environ. Microbiol.">
        <title>The genome of the ammonia-oxidizing Candidatus Nitrososphaera gargensis: insights into metabolic versatility and environmental adaptations.</title>
        <authorList>
            <person name="Spang A."/>
            <person name="Poehlein A."/>
            <person name="Offre P."/>
            <person name="Zumbragel S."/>
            <person name="Haider S."/>
            <person name="Rychlik N."/>
            <person name="Nowka B."/>
            <person name="Schmeisser C."/>
            <person name="Lebedeva E.V."/>
            <person name="Rattei T."/>
            <person name="Bohm C."/>
            <person name="Schmid M."/>
            <person name="Galushko A."/>
            <person name="Hatzenpichler R."/>
            <person name="Weinmaier T."/>
            <person name="Daniel R."/>
            <person name="Schleper C."/>
            <person name="Spieck E."/>
            <person name="Streit W."/>
            <person name="Wagner M."/>
        </authorList>
    </citation>
    <scope>NUCLEOTIDE SEQUENCE [LARGE SCALE GENOMIC DNA]</scope>
    <source>
        <strain evidence="2">Ga9.2</strain>
    </source>
</reference>
<dbReference type="BioCyc" id="CNIT1237085:G1324-780-MONOMER"/>
<protein>
    <submittedName>
        <fullName evidence="1">Uncharacterized protein</fullName>
    </submittedName>
</protein>
<sequence length="84" mass="9567">MSKKEFSCEEPVSAERLKIAFDKSLSILGQSSKEALLHDLQNKGIDLDGTNPYSFKQIEQALENILGEDATELLIQRWWKALEE</sequence>
<name>K0IMB3_NITGG</name>
<dbReference type="AlphaFoldDB" id="K0IMB3"/>
<dbReference type="EMBL" id="CP002408">
    <property type="protein sequence ID" value="AFU57724.1"/>
    <property type="molecule type" value="Genomic_DNA"/>
</dbReference>
<dbReference type="HOGENOM" id="CLU_2519874_0_0_2"/>
<gene>
    <name evidence="1" type="ordered locus">Ngar_c07820</name>
</gene>
<proteinExistence type="predicted"/>